<reference evidence="12" key="1">
    <citation type="submission" date="2008-03" db="EMBL/GenBank/DDBJ databases">
        <title>Complete sequence of chromosome of Beijerinckia indica subsp. indica ATCC 9039.</title>
        <authorList>
            <consortium name="US DOE Joint Genome Institute"/>
            <person name="Copeland A."/>
            <person name="Lucas S."/>
            <person name="Lapidus A."/>
            <person name="Glavina del Rio T."/>
            <person name="Dalin E."/>
            <person name="Tice H."/>
            <person name="Bruce D."/>
            <person name="Goodwin L."/>
            <person name="Pitluck S."/>
            <person name="LaButti K."/>
            <person name="Schmutz J."/>
            <person name="Larimer F."/>
            <person name="Land M."/>
            <person name="Hauser L."/>
            <person name="Kyrpides N."/>
            <person name="Mikhailova N."/>
            <person name="Dunfield P.F."/>
            <person name="Dedysh S.N."/>
            <person name="Liesack W."/>
            <person name="Saw J.H."/>
            <person name="Alam M."/>
            <person name="Chen Y."/>
            <person name="Murrell J.C."/>
            <person name="Richardson P."/>
        </authorList>
    </citation>
    <scope>NUCLEOTIDE SEQUENCE [LARGE SCALE GENOMIC DNA]</scope>
    <source>
        <strain evidence="12">ATCC 9039 / DSM 1715 / NCIMB 8712</strain>
    </source>
</reference>
<dbReference type="FunFam" id="1.20.1090.10:FF:000001">
    <property type="entry name" value="Aldehyde-alcohol dehydrogenase"/>
    <property type="match status" value="1"/>
</dbReference>
<keyword evidence="12" id="KW-1185">Reference proteome</keyword>
<dbReference type="Pfam" id="PF25137">
    <property type="entry name" value="ADH_Fe_C"/>
    <property type="match status" value="1"/>
</dbReference>
<evidence type="ECO:0000256" key="7">
    <source>
        <dbReference type="ARBA" id="ARBA00074848"/>
    </source>
</evidence>
<dbReference type="STRING" id="395963.Bind_0174"/>
<evidence type="ECO:0000259" key="10">
    <source>
        <dbReference type="Pfam" id="PF25137"/>
    </source>
</evidence>
<keyword evidence="3" id="KW-0560">Oxidoreductase</keyword>
<reference evidence="11 12" key="2">
    <citation type="journal article" date="2010" name="J. Bacteriol.">
        <title>Complete genome sequence of Beijerinckia indica subsp. indica.</title>
        <authorList>
            <person name="Tamas I."/>
            <person name="Dedysh S.N."/>
            <person name="Liesack W."/>
            <person name="Stott M.B."/>
            <person name="Alam M."/>
            <person name="Murrell J.C."/>
            <person name="Dunfield P.F."/>
        </authorList>
    </citation>
    <scope>NUCLEOTIDE SEQUENCE [LARGE SCALE GENOMIC DNA]</scope>
    <source>
        <strain evidence="12">ATCC 9039 / DSM 1715 / NCIMB 8712</strain>
    </source>
</reference>
<dbReference type="RefSeq" id="WP_012383189.1">
    <property type="nucleotide sequence ID" value="NC_010581.1"/>
</dbReference>
<dbReference type="Gene3D" id="1.20.1090.10">
    <property type="entry name" value="Dehydroquinate synthase-like - alpha domain"/>
    <property type="match status" value="1"/>
</dbReference>
<comment type="catalytic activity">
    <reaction evidence="5">
        <text>a secondary alcohol + NAD(+) = a ketone + NADH + H(+)</text>
        <dbReference type="Rhea" id="RHEA:10740"/>
        <dbReference type="ChEBI" id="CHEBI:15378"/>
        <dbReference type="ChEBI" id="CHEBI:17087"/>
        <dbReference type="ChEBI" id="CHEBI:35681"/>
        <dbReference type="ChEBI" id="CHEBI:57540"/>
        <dbReference type="ChEBI" id="CHEBI:57945"/>
        <dbReference type="EC" id="1.1.1.1"/>
    </reaction>
</comment>
<evidence type="ECO:0000259" key="9">
    <source>
        <dbReference type="Pfam" id="PF00465"/>
    </source>
</evidence>
<dbReference type="InterPro" id="IPR056798">
    <property type="entry name" value="ADH_Fe_C"/>
</dbReference>
<gene>
    <name evidence="11" type="ordered locus">Bind_0174</name>
</gene>
<evidence type="ECO:0000313" key="11">
    <source>
        <dbReference type="EMBL" id="ACB93831.1"/>
    </source>
</evidence>
<dbReference type="SUPFAM" id="SSF56796">
    <property type="entry name" value="Dehydroquinate synthase-like"/>
    <property type="match status" value="1"/>
</dbReference>
<feature type="domain" description="Alcohol dehydrogenase iron-type/glycerol dehydrogenase GldA" evidence="9">
    <location>
        <begin position="9"/>
        <end position="175"/>
    </location>
</feature>
<dbReference type="PANTHER" id="PTHR11496">
    <property type="entry name" value="ALCOHOL DEHYDROGENASE"/>
    <property type="match status" value="1"/>
</dbReference>
<dbReference type="InterPro" id="IPR018211">
    <property type="entry name" value="ADH_Fe_CS"/>
</dbReference>
<proteinExistence type="inferred from homology"/>
<evidence type="ECO:0000256" key="1">
    <source>
        <dbReference type="ARBA" id="ARBA00001962"/>
    </source>
</evidence>
<comment type="cofactor">
    <cofactor evidence="1">
        <name>Fe cation</name>
        <dbReference type="ChEBI" id="CHEBI:24875"/>
    </cofactor>
</comment>
<name>B2IBV9_BEII9</name>
<dbReference type="InterPro" id="IPR001670">
    <property type="entry name" value="ADH_Fe/GldA"/>
</dbReference>
<dbReference type="Pfam" id="PF00465">
    <property type="entry name" value="Fe-ADH"/>
    <property type="match status" value="1"/>
</dbReference>
<protein>
    <recommendedName>
        <fullName evidence="7">Alcohol dehydrogenase 2</fullName>
    </recommendedName>
    <alternativeName>
        <fullName evidence="8">Alcohol dehydrogenase II</fullName>
    </alternativeName>
</protein>
<sequence>MTSTIALPRLLRIGAGASRELASVLQSLGLSRPFIVTDAYLQESGRADGLVQGLEASGLTAAVFSHTVPDPTVRSVDAALEAFRQGDHDCIIGFGGGSPIDTAKAVAVLAVHGGPMSQYKAPHAQDLPGVPIIAIPTTAGTGSEVTRFTIITDESNDEKMLCAGLAYLPVAALVDYELTLTKPKRLTADTGIDALTHAIEAYVSKKANPFSSTFALAAMRAIAPNLRRVFANPDDRPAREAMMLGATQAGIAFSNSSVALVHGMSRPIGAHFHVPHGLSNAMLLPAITAFSAPVALPLYADCARAMGVAREEEGDQASVARLIDELRQLNADLQVPGPRAYGIEETRWNSLLPLMAEQALASGSPGNNPIVPTSDQIQTLYRQAWAA</sequence>
<keyword evidence="4" id="KW-0520">NAD</keyword>
<evidence type="ECO:0000256" key="6">
    <source>
        <dbReference type="ARBA" id="ARBA00049243"/>
    </source>
</evidence>
<dbReference type="CDD" id="cd08194">
    <property type="entry name" value="Fe-ADH-like"/>
    <property type="match status" value="1"/>
</dbReference>
<dbReference type="Gene3D" id="3.40.50.1970">
    <property type="match status" value="1"/>
</dbReference>
<dbReference type="AlphaFoldDB" id="B2IBV9"/>
<dbReference type="EMBL" id="CP001016">
    <property type="protein sequence ID" value="ACB93831.1"/>
    <property type="molecule type" value="Genomic_DNA"/>
</dbReference>
<dbReference type="HOGENOM" id="CLU_007207_0_0_5"/>
<feature type="domain" description="Fe-containing alcohol dehydrogenase-like C-terminal" evidence="10">
    <location>
        <begin position="187"/>
        <end position="385"/>
    </location>
</feature>
<organism evidence="11 12">
    <name type="scientific">Beijerinckia indica subsp. indica (strain ATCC 9039 / DSM 1715 / NCIMB 8712)</name>
    <dbReference type="NCBI Taxonomy" id="395963"/>
    <lineage>
        <taxon>Bacteria</taxon>
        <taxon>Pseudomonadati</taxon>
        <taxon>Pseudomonadota</taxon>
        <taxon>Alphaproteobacteria</taxon>
        <taxon>Hyphomicrobiales</taxon>
        <taxon>Beijerinckiaceae</taxon>
        <taxon>Beijerinckia</taxon>
    </lineage>
</organism>
<dbReference type="eggNOG" id="COG1454">
    <property type="taxonomic scope" value="Bacteria"/>
</dbReference>
<dbReference type="InterPro" id="IPR039697">
    <property type="entry name" value="Alcohol_dehydrogenase_Fe"/>
</dbReference>
<evidence type="ECO:0000256" key="3">
    <source>
        <dbReference type="ARBA" id="ARBA00023002"/>
    </source>
</evidence>
<dbReference type="KEGG" id="bid:Bind_0174"/>
<dbReference type="PROSITE" id="PS00913">
    <property type="entry name" value="ADH_IRON_1"/>
    <property type="match status" value="1"/>
</dbReference>
<evidence type="ECO:0000256" key="8">
    <source>
        <dbReference type="ARBA" id="ARBA00076680"/>
    </source>
</evidence>
<evidence type="ECO:0000256" key="5">
    <source>
        <dbReference type="ARBA" id="ARBA00049164"/>
    </source>
</evidence>
<dbReference type="OrthoDB" id="9815791at2"/>
<comment type="similarity">
    <text evidence="2">Belongs to the iron-containing alcohol dehydrogenase family.</text>
</comment>
<evidence type="ECO:0000256" key="4">
    <source>
        <dbReference type="ARBA" id="ARBA00023027"/>
    </source>
</evidence>
<comment type="catalytic activity">
    <reaction evidence="6">
        <text>a primary alcohol + NAD(+) = an aldehyde + NADH + H(+)</text>
        <dbReference type="Rhea" id="RHEA:10736"/>
        <dbReference type="ChEBI" id="CHEBI:15378"/>
        <dbReference type="ChEBI" id="CHEBI:15734"/>
        <dbReference type="ChEBI" id="CHEBI:17478"/>
        <dbReference type="ChEBI" id="CHEBI:57540"/>
        <dbReference type="ChEBI" id="CHEBI:57945"/>
        <dbReference type="EC" id="1.1.1.1"/>
    </reaction>
</comment>
<evidence type="ECO:0000256" key="2">
    <source>
        <dbReference type="ARBA" id="ARBA00007358"/>
    </source>
</evidence>
<accession>B2IBV9</accession>
<dbReference type="GO" id="GO:0004022">
    <property type="term" value="F:alcohol dehydrogenase (NAD+) activity"/>
    <property type="evidence" value="ECO:0007669"/>
    <property type="project" value="UniProtKB-EC"/>
</dbReference>
<dbReference type="FunFam" id="3.40.50.1970:FF:000003">
    <property type="entry name" value="Alcohol dehydrogenase, iron-containing"/>
    <property type="match status" value="1"/>
</dbReference>
<dbReference type="Proteomes" id="UP000001695">
    <property type="component" value="Chromosome"/>
</dbReference>
<evidence type="ECO:0000313" key="12">
    <source>
        <dbReference type="Proteomes" id="UP000001695"/>
    </source>
</evidence>
<dbReference type="PANTHER" id="PTHR11496:SF102">
    <property type="entry name" value="ALCOHOL DEHYDROGENASE 4"/>
    <property type="match status" value="1"/>
</dbReference>
<dbReference type="GO" id="GO:0046872">
    <property type="term" value="F:metal ion binding"/>
    <property type="evidence" value="ECO:0007669"/>
    <property type="project" value="InterPro"/>
</dbReference>